<keyword evidence="1" id="KW-0472">Membrane</keyword>
<dbReference type="AlphaFoldDB" id="A0A538TK02"/>
<keyword evidence="1" id="KW-0812">Transmembrane</keyword>
<feature type="transmembrane region" description="Helical" evidence="1">
    <location>
        <begin position="95"/>
        <end position="116"/>
    </location>
</feature>
<accession>A0A538TK02</accession>
<comment type="caution">
    <text evidence="2">The sequence shown here is derived from an EMBL/GenBank/DDBJ whole genome shotgun (WGS) entry which is preliminary data.</text>
</comment>
<evidence type="ECO:0000313" key="2">
    <source>
        <dbReference type="EMBL" id="TMQ63940.1"/>
    </source>
</evidence>
<evidence type="ECO:0000256" key="1">
    <source>
        <dbReference type="SAM" id="Phobius"/>
    </source>
</evidence>
<protein>
    <submittedName>
        <fullName evidence="2">Uncharacterized protein</fullName>
    </submittedName>
</protein>
<sequence length="175" mass="20389">MGFSFRPEFEGDLSVDQVPEDFFERIRRRVEQGLLPATSRTRVDYHVIAQSRDSIEFEARGFLTAYAIGLNHVELRRADARTISYHVRFDRWNRYAVFHGALIGLALAIAFQIPATHRDIQKFPVGQWMPWGMLLFWSFIWPWLMTALHRPFARRALERVLTEELAKDPGARAAS</sequence>
<gene>
    <name evidence="2" type="ORF">E6K78_10105</name>
</gene>
<evidence type="ECO:0000313" key="3">
    <source>
        <dbReference type="Proteomes" id="UP000316609"/>
    </source>
</evidence>
<organism evidence="2 3">
    <name type="scientific">Eiseniibacteriota bacterium</name>
    <dbReference type="NCBI Taxonomy" id="2212470"/>
    <lineage>
        <taxon>Bacteria</taxon>
        <taxon>Candidatus Eiseniibacteriota</taxon>
    </lineage>
</organism>
<proteinExistence type="predicted"/>
<dbReference type="EMBL" id="VBOY01000099">
    <property type="protein sequence ID" value="TMQ63940.1"/>
    <property type="molecule type" value="Genomic_DNA"/>
</dbReference>
<dbReference type="Proteomes" id="UP000316609">
    <property type="component" value="Unassembled WGS sequence"/>
</dbReference>
<reference evidence="2 3" key="1">
    <citation type="journal article" date="2019" name="Nat. Microbiol.">
        <title>Mediterranean grassland soil C-N compound turnover is dependent on rainfall and depth, and is mediated by genomically divergent microorganisms.</title>
        <authorList>
            <person name="Diamond S."/>
            <person name="Andeer P.F."/>
            <person name="Li Z."/>
            <person name="Crits-Christoph A."/>
            <person name="Burstein D."/>
            <person name="Anantharaman K."/>
            <person name="Lane K.R."/>
            <person name="Thomas B.C."/>
            <person name="Pan C."/>
            <person name="Northen T.R."/>
            <person name="Banfield J.F."/>
        </authorList>
    </citation>
    <scope>NUCLEOTIDE SEQUENCE [LARGE SCALE GENOMIC DNA]</scope>
    <source>
        <strain evidence="2">WS_8</strain>
    </source>
</reference>
<name>A0A538TK02_UNCEI</name>
<feature type="transmembrane region" description="Helical" evidence="1">
    <location>
        <begin position="128"/>
        <end position="148"/>
    </location>
</feature>
<keyword evidence="1" id="KW-1133">Transmembrane helix</keyword>